<dbReference type="GeneID" id="123043453"/>
<evidence type="ECO:0000313" key="2">
    <source>
        <dbReference type="Proteomes" id="UP000019116"/>
    </source>
</evidence>
<name>A0A3B6SSW1_WHEAT</name>
<dbReference type="Gramene" id="TraesCS7B02G436100.1">
    <property type="protein sequence ID" value="TraesCS7B02G436100.1"/>
    <property type="gene ID" value="TraesCS7B02G436100"/>
</dbReference>
<dbReference type="AlphaFoldDB" id="A0A3B6SSW1"/>
<organism evidence="1">
    <name type="scientific">Triticum aestivum</name>
    <name type="common">Wheat</name>
    <dbReference type="NCBI Taxonomy" id="4565"/>
    <lineage>
        <taxon>Eukaryota</taxon>
        <taxon>Viridiplantae</taxon>
        <taxon>Streptophyta</taxon>
        <taxon>Embryophyta</taxon>
        <taxon>Tracheophyta</taxon>
        <taxon>Spermatophyta</taxon>
        <taxon>Magnoliopsida</taxon>
        <taxon>Liliopsida</taxon>
        <taxon>Poales</taxon>
        <taxon>Poaceae</taxon>
        <taxon>BOP clade</taxon>
        <taxon>Pooideae</taxon>
        <taxon>Triticodae</taxon>
        <taxon>Triticeae</taxon>
        <taxon>Triticinae</taxon>
        <taxon>Triticum</taxon>
    </lineage>
</organism>
<keyword evidence="2" id="KW-1185">Reference proteome</keyword>
<protein>
    <submittedName>
        <fullName evidence="1">Uncharacterized protein</fullName>
    </submittedName>
</protein>
<reference evidence="1" key="2">
    <citation type="submission" date="2018-10" db="UniProtKB">
        <authorList>
            <consortium name="EnsemblPlants"/>
        </authorList>
    </citation>
    <scope>IDENTIFICATION</scope>
</reference>
<gene>
    <name evidence="1" type="primary">LOC123043453</name>
</gene>
<dbReference type="EnsemblPlants" id="TraesCS7B02G436100.1">
    <property type="protein sequence ID" value="TraesCS7B02G436100.1"/>
    <property type="gene ID" value="TraesCS7B02G436100"/>
</dbReference>
<accession>A0A3B6SSW1</accession>
<dbReference type="Gramene" id="TraesCAD_scaffold_397886_01G000100.1">
    <property type="protein sequence ID" value="TraesCAD_scaffold_397886_01G000100.1"/>
    <property type="gene ID" value="TraesCAD_scaffold_397886_01G000100"/>
</dbReference>
<proteinExistence type="predicted"/>
<sequence>MASHKCGGQMERIHCSCVHRALRGLMFSSSNKASNGWREVQGNFIPFCCCPMSRTVQEPPLVLAVDDSLVDCVVISWILRSSKYRGGHIAGAVWHS</sequence>
<dbReference type="Gramene" id="TraesCS7B03G1181700.1">
    <property type="protein sequence ID" value="TraesCS7B03G1181700.1.CDS"/>
    <property type="gene ID" value="TraesCS7B03G1181700"/>
</dbReference>
<reference evidence="1" key="1">
    <citation type="submission" date="2018-08" db="EMBL/GenBank/DDBJ databases">
        <authorList>
            <person name="Rossello M."/>
        </authorList>
    </citation>
    <scope>NUCLEOTIDE SEQUENCE [LARGE SCALE GENOMIC DNA]</scope>
    <source>
        <strain evidence="1">cv. Chinese Spring</strain>
    </source>
</reference>
<evidence type="ECO:0000313" key="1">
    <source>
        <dbReference type="EnsemblPlants" id="TraesCS7B02G436100.1"/>
    </source>
</evidence>
<dbReference type="Gramene" id="TraesROB_scaffold_050316_01G000300.1">
    <property type="protein sequence ID" value="TraesROB_scaffold_050316_01G000300.1"/>
    <property type="gene ID" value="TraesROB_scaffold_050316_01G000300"/>
</dbReference>
<dbReference type="RefSeq" id="XP_044321840.1">
    <property type="nucleotide sequence ID" value="XM_044465905.1"/>
</dbReference>
<dbReference type="Proteomes" id="UP000019116">
    <property type="component" value="Chromosome 7B"/>
</dbReference>